<proteinExistence type="predicted"/>
<name>A0A2P2JVS9_RHIMU</name>
<evidence type="ECO:0000313" key="2">
    <source>
        <dbReference type="EMBL" id="MBW97552.1"/>
    </source>
</evidence>
<feature type="region of interest" description="Disordered" evidence="1">
    <location>
        <begin position="79"/>
        <end position="101"/>
    </location>
</feature>
<dbReference type="AlphaFoldDB" id="A0A2P2JVS9"/>
<evidence type="ECO:0000256" key="1">
    <source>
        <dbReference type="SAM" id="MobiDB-lite"/>
    </source>
</evidence>
<dbReference type="EMBL" id="GGEC01017069">
    <property type="protein sequence ID" value="MBW97552.1"/>
    <property type="molecule type" value="Transcribed_RNA"/>
</dbReference>
<feature type="compositionally biased region" description="Low complexity" evidence="1">
    <location>
        <begin position="1"/>
        <end position="12"/>
    </location>
</feature>
<protein>
    <submittedName>
        <fullName evidence="2">Involucrin-like</fullName>
    </submittedName>
</protein>
<sequence length="148" mass="15777">MSGVRVVSVSGSLPRAPNGRAETRVAQKACLAQCEQGETPKGLLGAMPARCTMPCHPLGTLASPLWLWCAVGVPRPGSKVEHGRRAAAHPDHQRTKKGNTSMHAPSVHHLVSMAWSSCALCTRGVLALRLWWTQDGARRGVGFAVRVA</sequence>
<organism evidence="2">
    <name type="scientific">Rhizophora mucronata</name>
    <name type="common">Asiatic mangrove</name>
    <dbReference type="NCBI Taxonomy" id="61149"/>
    <lineage>
        <taxon>Eukaryota</taxon>
        <taxon>Viridiplantae</taxon>
        <taxon>Streptophyta</taxon>
        <taxon>Embryophyta</taxon>
        <taxon>Tracheophyta</taxon>
        <taxon>Spermatophyta</taxon>
        <taxon>Magnoliopsida</taxon>
        <taxon>eudicotyledons</taxon>
        <taxon>Gunneridae</taxon>
        <taxon>Pentapetalae</taxon>
        <taxon>rosids</taxon>
        <taxon>fabids</taxon>
        <taxon>Malpighiales</taxon>
        <taxon>Rhizophoraceae</taxon>
        <taxon>Rhizophora</taxon>
    </lineage>
</organism>
<feature type="compositionally biased region" description="Basic and acidic residues" evidence="1">
    <location>
        <begin position="79"/>
        <end position="93"/>
    </location>
</feature>
<reference evidence="2" key="1">
    <citation type="submission" date="2018-02" db="EMBL/GenBank/DDBJ databases">
        <title>Rhizophora mucronata_Transcriptome.</title>
        <authorList>
            <person name="Meera S.P."/>
            <person name="Sreeshan A."/>
            <person name="Augustine A."/>
        </authorList>
    </citation>
    <scope>NUCLEOTIDE SEQUENCE</scope>
    <source>
        <tissue evidence="2">Leaf</tissue>
    </source>
</reference>
<feature type="region of interest" description="Disordered" evidence="1">
    <location>
        <begin position="1"/>
        <end position="21"/>
    </location>
</feature>
<accession>A0A2P2JVS9</accession>